<gene>
    <name evidence="5" type="ORF">C463_04891</name>
</gene>
<dbReference type="InterPro" id="IPR000055">
    <property type="entry name" value="Restrct_endonuc_typeI_TRD"/>
</dbReference>
<dbReference type="GO" id="GO:0009307">
    <property type="term" value="P:DNA restriction-modification system"/>
    <property type="evidence" value="ECO:0007669"/>
    <property type="project" value="UniProtKB-KW"/>
</dbReference>
<dbReference type="EMBL" id="AOJK01000024">
    <property type="protein sequence ID" value="ELZ46097.1"/>
    <property type="molecule type" value="Genomic_DNA"/>
</dbReference>
<dbReference type="Gene3D" id="3.90.220.20">
    <property type="entry name" value="DNA methylase specificity domains"/>
    <property type="match status" value="1"/>
</dbReference>
<name>M0EGT8_9EURY</name>
<keyword evidence="2" id="KW-0680">Restriction system</keyword>
<dbReference type="CDD" id="cd17524">
    <property type="entry name" value="RMtype1_S_EcoUTORF5051P-TRD2-CR2_like"/>
    <property type="match status" value="1"/>
</dbReference>
<sequence>MVHTAQYGISESLSEEGQYPIFRMNNIENGKMVDEPLKYIDLDDDEFEKYRVEKGDILFNRTNSLELVGKTGIYELEGDHVFASYLVRLQTNTKADSHYLNYYMNSSEAQNRMMDFATKGVSQANINANSIQQVKLPLPPIEEQKEIVDRLSSIDSQIETNEQYKSQLKRLKRGLMQDLLSGTVRTTDTNIEVPEKIAQYG</sequence>
<evidence type="ECO:0000259" key="4">
    <source>
        <dbReference type="Pfam" id="PF01420"/>
    </source>
</evidence>
<dbReference type="STRING" id="1227465.C463_04891"/>
<dbReference type="GO" id="GO:0003677">
    <property type="term" value="F:DNA binding"/>
    <property type="evidence" value="ECO:0007669"/>
    <property type="project" value="UniProtKB-KW"/>
</dbReference>
<keyword evidence="3" id="KW-0238">DNA-binding</keyword>
<comment type="caution">
    <text evidence="5">The sequence shown here is derived from an EMBL/GenBank/DDBJ whole genome shotgun (WGS) entry which is preliminary data.</text>
</comment>
<dbReference type="Pfam" id="PF01420">
    <property type="entry name" value="Methylase_S"/>
    <property type="match status" value="1"/>
</dbReference>
<dbReference type="InterPro" id="IPR044946">
    <property type="entry name" value="Restrct_endonuc_typeI_TRD_sf"/>
</dbReference>
<evidence type="ECO:0000313" key="5">
    <source>
        <dbReference type="EMBL" id="ELZ46097.1"/>
    </source>
</evidence>
<protein>
    <submittedName>
        <fullName evidence="5">Type I restriction-modification system specificity subunit S</fullName>
    </submittedName>
</protein>
<evidence type="ECO:0000256" key="1">
    <source>
        <dbReference type="ARBA" id="ARBA00010923"/>
    </source>
</evidence>
<dbReference type="InterPro" id="IPR052021">
    <property type="entry name" value="Type-I_RS_S_subunit"/>
</dbReference>
<organism evidence="5 6">
    <name type="scientific">Halorubrum californiense DSM 19288</name>
    <dbReference type="NCBI Taxonomy" id="1227465"/>
    <lineage>
        <taxon>Archaea</taxon>
        <taxon>Methanobacteriati</taxon>
        <taxon>Methanobacteriota</taxon>
        <taxon>Stenosarchaea group</taxon>
        <taxon>Halobacteria</taxon>
        <taxon>Halobacteriales</taxon>
        <taxon>Haloferacaceae</taxon>
        <taxon>Halorubrum</taxon>
    </lineage>
</organism>
<dbReference type="PANTHER" id="PTHR30408">
    <property type="entry name" value="TYPE-1 RESTRICTION ENZYME ECOKI SPECIFICITY PROTEIN"/>
    <property type="match status" value="1"/>
</dbReference>
<dbReference type="PATRIC" id="fig|1227465.4.peg.958"/>
<dbReference type="PANTHER" id="PTHR30408:SF12">
    <property type="entry name" value="TYPE I RESTRICTION ENZYME MJAVIII SPECIFICITY SUBUNIT"/>
    <property type="match status" value="1"/>
</dbReference>
<reference evidence="5 6" key="1">
    <citation type="journal article" date="2014" name="PLoS Genet.">
        <title>Phylogenetically driven sequencing of extremely halophilic archaea reveals strategies for static and dynamic osmo-response.</title>
        <authorList>
            <person name="Becker E.A."/>
            <person name="Seitzer P.M."/>
            <person name="Tritt A."/>
            <person name="Larsen D."/>
            <person name="Krusor M."/>
            <person name="Yao A.I."/>
            <person name="Wu D."/>
            <person name="Madern D."/>
            <person name="Eisen J.A."/>
            <person name="Darling A.E."/>
            <person name="Facciotti M.T."/>
        </authorList>
    </citation>
    <scope>NUCLEOTIDE SEQUENCE [LARGE SCALE GENOMIC DNA]</scope>
    <source>
        <strain evidence="5 6">DSM 19288</strain>
    </source>
</reference>
<dbReference type="Proteomes" id="UP000011586">
    <property type="component" value="Unassembled WGS sequence"/>
</dbReference>
<evidence type="ECO:0000256" key="2">
    <source>
        <dbReference type="ARBA" id="ARBA00022747"/>
    </source>
</evidence>
<accession>M0EGT8</accession>
<comment type="similarity">
    <text evidence="1">Belongs to the type-I restriction system S methylase family.</text>
</comment>
<feature type="domain" description="Type I restriction modification DNA specificity" evidence="4">
    <location>
        <begin position="11"/>
        <end position="170"/>
    </location>
</feature>
<evidence type="ECO:0000313" key="6">
    <source>
        <dbReference type="Proteomes" id="UP000011586"/>
    </source>
</evidence>
<keyword evidence="6" id="KW-1185">Reference proteome</keyword>
<proteinExistence type="inferred from homology"/>
<evidence type="ECO:0000256" key="3">
    <source>
        <dbReference type="ARBA" id="ARBA00023125"/>
    </source>
</evidence>
<dbReference type="SUPFAM" id="SSF116734">
    <property type="entry name" value="DNA methylase specificity domain"/>
    <property type="match status" value="1"/>
</dbReference>
<dbReference type="AlphaFoldDB" id="M0EGT8"/>